<dbReference type="Proteomes" id="UP001054945">
    <property type="component" value="Unassembled WGS sequence"/>
</dbReference>
<reference evidence="2 3" key="1">
    <citation type="submission" date="2021-06" db="EMBL/GenBank/DDBJ databases">
        <title>Caerostris extrusa draft genome.</title>
        <authorList>
            <person name="Kono N."/>
            <person name="Arakawa K."/>
        </authorList>
    </citation>
    <scope>NUCLEOTIDE SEQUENCE [LARGE SCALE GENOMIC DNA]</scope>
</reference>
<evidence type="ECO:0000313" key="3">
    <source>
        <dbReference type="Proteomes" id="UP001054945"/>
    </source>
</evidence>
<sequence length="98" mass="10796">MLGFFFTGGGHDDAFFFRWNRKELLGREAADFGGGSHSSSDAISTAARRRNRRPSDVAGRTSQFLFPLPSLTPLRRRNVAPSAGGMRRHPGFLGVCQQ</sequence>
<feature type="region of interest" description="Disordered" evidence="1">
    <location>
        <begin position="29"/>
        <end position="59"/>
    </location>
</feature>
<evidence type="ECO:0000313" key="2">
    <source>
        <dbReference type="EMBL" id="GIX90148.1"/>
    </source>
</evidence>
<evidence type="ECO:0000256" key="1">
    <source>
        <dbReference type="SAM" id="MobiDB-lite"/>
    </source>
</evidence>
<accession>A0AAV4NZI1</accession>
<dbReference type="AlphaFoldDB" id="A0AAV4NZI1"/>
<protein>
    <submittedName>
        <fullName evidence="2">Uncharacterized protein</fullName>
    </submittedName>
</protein>
<gene>
    <name evidence="2" type="ORF">CEXT_35701</name>
</gene>
<dbReference type="EMBL" id="BPLR01003914">
    <property type="protein sequence ID" value="GIX90148.1"/>
    <property type="molecule type" value="Genomic_DNA"/>
</dbReference>
<proteinExistence type="predicted"/>
<keyword evidence="3" id="KW-1185">Reference proteome</keyword>
<comment type="caution">
    <text evidence="2">The sequence shown here is derived from an EMBL/GenBank/DDBJ whole genome shotgun (WGS) entry which is preliminary data.</text>
</comment>
<feature type="region of interest" description="Disordered" evidence="1">
    <location>
        <begin position="77"/>
        <end position="98"/>
    </location>
</feature>
<organism evidence="2 3">
    <name type="scientific">Caerostris extrusa</name>
    <name type="common">Bark spider</name>
    <name type="synonym">Caerostris bankana</name>
    <dbReference type="NCBI Taxonomy" id="172846"/>
    <lineage>
        <taxon>Eukaryota</taxon>
        <taxon>Metazoa</taxon>
        <taxon>Ecdysozoa</taxon>
        <taxon>Arthropoda</taxon>
        <taxon>Chelicerata</taxon>
        <taxon>Arachnida</taxon>
        <taxon>Araneae</taxon>
        <taxon>Araneomorphae</taxon>
        <taxon>Entelegynae</taxon>
        <taxon>Araneoidea</taxon>
        <taxon>Araneidae</taxon>
        <taxon>Caerostris</taxon>
    </lineage>
</organism>
<name>A0AAV4NZI1_CAEEX</name>